<comment type="cofactor">
    <cofactor evidence="2">
        <name>Zn(2+)</name>
        <dbReference type="ChEBI" id="CHEBI:29105"/>
    </cofactor>
</comment>
<evidence type="ECO:0000256" key="3">
    <source>
        <dbReference type="ARBA" id="ARBA00009409"/>
    </source>
</evidence>
<keyword evidence="5" id="KW-0479">Metal-binding</keyword>
<evidence type="ECO:0000256" key="2">
    <source>
        <dbReference type="ARBA" id="ARBA00001947"/>
    </source>
</evidence>
<evidence type="ECO:0000256" key="12">
    <source>
        <dbReference type="ARBA" id="ARBA00023239"/>
    </source>
</evidence>
<evidence type="ECO:0000256" key="14">
    <source>
        <dbReference type="ARBA" id="ARBA00023295"/>
    </source>
</evidence>
<dbReference type="InterPro" id="IPR015887">
    <property type="entry name" value="DNA_glyclase_Znf_dom_DNA_BS"/>
</dbReference>
<dbReference type="NCBIfam" id="NF002211">
    <property type="entry name" value="PRK01103.1"/>
    <property type="match status" value="1"/>
</dbReference>
<evidence type="ECO:0000313" key="18">
    <source>
        <dbReference type="EMBL" id="SUZ76777.1"/>
    </source>
</evidence>
<gene>
    <name evidence="18" type="ORF">METZ01_LOCUS29631</name>
</gene>
<evidence type="ECO:0000256" key="9">
    <source>
        <dbReference type="ARBA" id="ARBA00022833"/>
    </source>
</evidence>
<name>A0A381QFD4_9ZZZZ</name>
<dbReference type="SUPFAM" id="SSF46946">
    <property type="entry name" value="S13-like H2TH domain"/>
    <property type="match status" value="1"/>
</dbReference>
<dbReference type="PROSITE" id="PS51068">
    <property type="entry name" value="FPG_CAT"/>
    <property type="match status" value="1"/>
</dbReference>
<evidence type="ECO:0000256" key="8">
    <source>
        <dbReference type="ARBA" id="ARBA00022801"/>
    </source>
</evidence>
<dbReference type="EMBL" id="UINC01001291">
    <property type="protein sequence ID" value="SUZ76777.1"/>
    <property type="molecule type" value="Genomic_DNA"/>
</dbReference>
<dbReference type="GO" id="GO:0006284">
    <property type="term" value="P:base-excision repair"/>
    <property type="evidence" value="ECO:0007669"/>
    <property type="project" value="InterPro"/>
</dbReference>
<comment type="similarity">
    <text evidence="3">Belongs to the FPG family.</text>
</comment>
<dbReference type="SMART" id="SM01232">
    <property type="entry name" value="H2TH"/>
    <property type="match status" value="1"/>
</dbReference>
<dbReference type="Gene3D" id="1.10.8.50">
    <property type="match status" value="1"/>
</dbReference>
<evidence type="ECO:0000256" key="5">
    <source>
        <dbReference type="ARBA" id="ARBA00022723"/>
    </source>
</evidence>
<evidence type="ECO:0000259" key="16">
    <source>
        <dbReference type="PROSITE" id="PS51066"/>
    </source>
</evidence>
<keyword evidence="7" id="KW-0863">Zinc-finger</keyword>
<evidence type="ECO:0000259" key="17">
    <source>
        <dbReference type="PROSITE" id="PS51068"/>
    </source>
</evidence>
<feature type="domain" description="FPG-type" evidence="16">
    <location>
        <begin position="238"/>
        <end position="272"/>
    </location>
</feature>
<evidence type="ECO:0000256" key="10">
    <source>
        <dbReference type="ARBA" id="ARBA00023125"/>
    </source>
</evidence>
<evidence type="ECO:0008006" key="19">
    <source>
        <dbReference type="Google" id="ProtNLM"/>
    </source>
</evidence>
<dbReference type="InterPro" id="IPR015886">
    <property type="entry name" value="H2TH_FPG"/>
</dbReference>
<protein>
    <recommendedName>
        <fullName evidence="19">Formamidopyrimidine-DNA glycosylase catalytic domain-containing protein</fullName>
    </recommendedName>
</protein>
<dbReference type="GO" id="GO:0140078">
    <property type="term" value="F:class I DNA-(apurinic or apyrimidinic site) endonuclease activity"/>
    <property type="evidence" value="ECO:0007669"/>
    <property type="project" value="UniProtKB-EC"/>
</dbReference>
<dbReference type="InterPro" id="IPR035937">
    <property type="entry name" value="FPG_N"/>
</dbReference>
<evidence type="ECO:0000256" key="13">
    <source>
        <dbReference type="ARBA" id="ARBA00023268"/>
    </source>
</evidence>
<comment type="catalytic activity">
    <reaction evidence="1">
        <text>Hydrolysis of DNA containing ring-opened 7-methylguanine residues, releasing 2,6-diamino-4-hydroxy-5-(N-methyl)formamidopyrimidine.</text>
        <dbReference type="EC" id="3.2.2.23"/>
    </reaction>
</comment>
<dbReference type="PANTHER" id="PTHR22993:SF9">
    <property type="entry name" value="FORMAMIDOPYRIMIDINE-DNA GLYCOSYLASE"/>
    <property type="match status" value="1"/>
</dbReference>
<keyword evidence="8" id="KW-0378">Hydrolase</keyword>
<dbReference type="GO" id="GO:0034039">
    <property type="term" value="F:8-oxo-7,8-dihydroguanine DNA N-glycosylase activity"/>
    <property type="evidence" value="ECO:0007669"/>
    <property type="project" value="TreeGrafter"/>
</dbReference>
<dbReference type="Gene3D" id="3.20.190.10">
    <property type="entry name" value="MutM-like, N-terminal"/>
    <property type="match status" value="1"/>
</dbReference>
<keyword evidence="11" id="KW-0234">DNA repair</keyword>
<dbReference type="Pfam" id="PF06831">
    <property type="entry name" value="H2TH"/>
    <property type="match status" value="1"/>
</dbReference>
<dbReference type="PROSITE" id="PS01242">
    <property type="entry name" value="ZF_FPG_1"/>
    <property type="match status" value="1"/>
</dbReference>
<accession>A0A381QFD4</accession>
<keyword evidence="12" id="KW-0456">Lyase</keyword>
<dbReference type="Pfam" id="PF06827">
    <property type="entry name" value="zf-FPG_IleRS"/>
    <property type="match status" value="1"/>
</dbReference>
<proteinExistence type="inferred from homology"/>
<keyword evidence="9" id="KW-0862">Zinc</keyword>
<evidence type="ECO:0000256" key="1">
    <source>
        <dbReference type="ARBA" id="ARBA00001668"/>
    </source>
</evidence>
<dbReference type="GO" id="GO:0008270">
    <property type="term" value="F:zinc ion binding"/>
    <property type="evidence" value="ECO:0007669"/>
    <property type="project" value="UniProtKB-KW"/>
</dbReference>
<evidence type="ECO:0000256" key="15">
    <source>
        <dbReference type="ARBA" id="ARBA00044632"/>
    </source>
</evidence>
<keyword evidence="14" id="KW-0326">Glycosidase</keyword>
<dbReference type="SMART" id="SM00898">
    <property type="entry name" value="Fapy_DNA_glyco"/>
    <property type="match status" value="1"/>
</dbReference>
<dbReference type="PANTHER" id="PTHR22993">
    <property type="entry name" value="FORMAMIDOPYRIMIDINE-DNA GLYCOSYLASE"/>
    <property type="match status" value="1"/>
</dbReference>
<keyword evidence="13" id="KW-0511">Multifunctional enzyme</keyword>
<dbReference type="AlphaFoldDB" id="A0A381QFD4"/>
<dbReference type="PROSITE" id="PS51066">
    <property type="entry name" value="ZF_FPG_2"/>
    <property type="match status" value="1"/>
</dbReference>
<sequence>MPELPEVETVVRELREGICGDTISSVEIFRKNPIVQGDLDAFQEKLCGMSFLDVTRRAKFLIFHLQPERYLIAHLRMTGKFIVSDPLAEPSKYNRVWFHLKSGRLMIFDDIRCFGTLEVYDKLADSKSLLKLGIEPLSVEMKPKFFIKRMASSKREIKTVLLDQKIVVGLGNIYVSEILFRSRIHPQRAAGKLLKKDWTKIIKYTQNILEEAIKNNGTTISDFRRVDDKTGAFQQFLQVYGNNNKACPECNVPIQRIVQQQRSTFFCPECQK</sequence>
<dbReference type="InterPro" id="IPR010663">
    <property type="entry name" value="Znf_FPG/IleRS"/>
</dbReference>
<dbReference type="SUPFAM" id="SSF81624">
    <property type="entry name" value="N-terminal domain of MutM-like DNA repair proteins"/>
    <property type="match status" value="1"/>
</dbReference>
<evidence type="ECO:0000256" key="4">
    <source>
        <dbReference type="ARBA" id="ARBA00011245"/>
    </source>
</evidence>
<dbReference type="NCBIfam" id="TIGR00577">
    <property type="entry name" value="fpg"/>
    <property type="match status" value="1"/>
</dbReference>
<dbReference type="FunFam" id="1.10.8.50:FF:000003">
    <property type="entry name" value="Formamidopyrimidine-DNA glycosylase"/>
    <property type="match status" value="1"/>
</dbReference>
<dbReference type="CDD" id="cd08966">
    <property type="entry name" value="EcFpg-like_N"/>
    <property type="match status" value="1"/>
</dbReference>
<dbReference type="InterPro" id="IPR020629">
    <property type="entry name" value="FPG_Glyclase"/>
</dbReference>
<feature type="domain" description="Formamidopyrimidine-DNA glycosylase catalytic" evidence="17">
    <location>
        <begin position="2"/>
        <end position="115"/>
    </location>
</feature>
<comment type="catalytic activity">
    <reaction evidence="15">
        <text>2'-deoxyribonucleotide-(2'-deoxyribose 5'-phosphate)-2'-deoxyribonucleotide-DNA = a 3'-end 2'-deoxyribonucleotide-(2,3-dehydro-2,3-deoxyribose 5'-phosphate)-DNA + a 5'-end 5'-phospho-2'-deoxyribonucleoside-DNA + H(+)</text>
        <dbReference type="Rhea" id="RHEA:66592"/>
        <dbReference type="Rhea" id="RHEA-COMP:13180"/>
        <dbReference type="Rhea" id="RHEA-COMP:16897"/>
        <dbReference type="Rhea" id="RHEA-COMP:17067"/>
        <dbReference type="ChEBI" id="CHEBI:15378"/>
        <dbReference type="ChEBI" id="CHEBI:136412"/>
        <dbReference type="ChEBI" id="CHEBI:157695"/>
        <dbReference type="ChEBI" id="CHEBI:167181"/>
        <dbReference type="EC" id="4.2.99.18"/>
    </reaction>
</comment>
<organism evidence="18">
    <name type="scientific">marine metagenome</name>
    <dbReference type="NCBI Taxonomy" id="408172"/>
    <lineage>
        <taxon>unclassified sequences</taxon>
        <taxon>metagenomes</taxon>
        <taxon>ecological metagenomes</taxon>
    </lineage>
</organism>
<dbReference type="InterPro" id="IPR000214">
    <property type="entry name" value="Znf_DNA_glyclase/AP_lyase"/>
</dbReference>
<keyword evidence="10" id="KW-0238">DNA-binding</keyword>
<dbReference type="Pfam" id="PF01149">
    <property type="entry name" value="Fapy_DNA_glyco"/>
    <property type="match status" value="1"/>
</dbReference>
<dbReference type="GO" id="GO:0003684">
    <property type="term" value="F:damaged DNA binding"/>
    <property type="evidence" value="ECO:0007669"/>
    <property type="project" value="InterPro"/>
</dbReference>
<dbReference type="InterPro" id="IPR010979">
    <property type="entry name" value="Ribosomal_uS13-like_H2TH"/>
</dbReference>
<evidence type="ECO:0000256" key="11">
    <source>
        <dbReference type="ARBA" id="ARBA00023204"/>
    </source>
</evidence>
<reference evidence="18" key="1">
    <citation type="submission" date="2018-05" db="EMBL/GenBank/DDBJ databases">
        <authorList>
            <person name="Lanie J.A."/>
            <person name="Ng W.-L."/>
            <person name="Kazmierczak K.M."/>
            <person name="Andrzejewski T.M."/>
            <person name="Davidsen T.M."/>
            <person name="Wayne K.J."/>
            <person name="Tettelin H."/>
            <person name="Glass J.I."/>
            <person name="Rusch D."/>
            <person name="Podicherti R."/>
            <person name="Tsui H.-C.T."/>
            <person name="Winkler M.E."/>
        </authorList>
    </citation>
    <scope>NUCLEOTIDE SEQUENCE</scope>
</reference>
<comment type="subunit">
    <text evidence="4">Monomer.</text>
</comment>
<dbReference type="InterPro" id="IPR012319">
    <property type="entry name" value="FPG_cat"/>
</dbReference>
<evidence type="ECO:0000256" key="6">
    <source>
        <dbReference type="ARBA" id="ARBA00022763"/>
    </source>
</evidence>
<keyword evidence="6" id="KW-0227">DNA damage</keyword>
<evidence type="ECO:0000256" key="7">
    <source>
        <dbReference type="ARBA" id="ARBA00022771"/>
    </source>
</evidence>
<dbReference type="SUPFAM" id="SSF57716">
    <property type="entry name" value="Glucocorticoid receptor-like (DNA-binding domain)"/>
    <property type="match status" value="1"/>
</dbReference>